<proteinExistence type="predicted"/>
<dbReference type="Proteomes" id="UP000433050">
    <property type="component" value="Unassembled WGS sequence"/>
</dbReference>
<evidence type="ECO:0000313" key="3">
    <source>
        <dbReference type="Proteomes" id="UP000433050"/>
    </source>
</evidence>
<feature type="region of interest" description="Disordered" evidence="1">
    <location>
        <begin position="78"/>
        <end position="100"/>
    </location>
</feature>
<organism evidence="2 3">
    <name type="scientific">Starkeya nomas</name>
    <dbReference type="NCBI Taxonomy" id="2666134"/>
    <lineage>
        <taxon>Bacteria</taxon>
        <taxon>Pseudomonadati</taxon>
        <taxon>Pseudomonadota</taxon>
        <taxon>Alphaproteobacteria</taxon>
        <taxon>Hyphomicrobiales</taxon>
        <taxon>Xanthobacteraceae</taxon>
        <taxon>Starkeya</taxon>
    </lineage>
</organism>
<name>A0A5S9NH21_9HYPH</name>
<dbReference type="RefSeq" id="WP_244616871.1">
    <property type="nucleotide sequence ID" value="NZ_CACSAS010000001.1"/>
</dbReference>
<accession>A0A5S9NH21</accession>
<feature type="compositionally biased region" description="Basic and acidic residues" evidence="1">
    <location>
        <begin position="87"/>
        <end position="100"/>
    </location>
</feature>
<dbReference type="EMBL" id="CACSAS010000001">
    <property type="protein sequence ID" value="CAA0087984.1"/>
    <property type="molecule type" value="Genomic_DNA"/>
</dbReference>
<sequence>MHTRRARRIRAVRSDEPAEAIAARAAALRPFLGRSGEERRINLRRMLRLERRAARCGVDYDALRHAALRRLLAEAEGPPPVVGATQEHADVRNEKGRHPR</sequence>
<protein>
    <submittedName>
        <fullName evidence="2">Uncharacterized protein</fullName>
    </submittedName>
</protein>
<keyword evidence="3" id="KW-1185">Reference proteome</keyword>
<evidence type="ECO:0000256" key="1">
    <source>
        <dbReference type="SAM" id="MobiDB-lite"/>
    </source>
</evidence>
<evidence type="ECO:0000313" key="2">
    <source>
        <dbReference type="EMBL" id="CAA0087984.1"/>
    </source>
</evidence>
<reference evidence="2 3" key="1">
    <citation type="submission" date="2019-12" db="EMBL/GenBank/DDBJ databases">
        <authorList>
            <person name="Reyes-Prieto M."/>
        </authorList>
    </citation>
    <scope>NUCLEOTIDE SEQUENCE [LARGE SCALE GENOMIC DNA]</scope>
    <source>
        <strain evidence="2">HF14-78462</strain>
    </source>
</reference>
<dbReference type="AlphaFoldDB" id="A0A5S9NH21"/>
<gene>
    <name evidence="2" type="ORF">STARVERO_00603</name>
</gene>